<reference evidence="1" key="1">
    <citation type="submission" date="2020-09" db="EMBL/GenBank/DDBJ databases">
        <title>Taishania pollutisoli gen. nov., sp. nov., Isolated from Tetrabromobisphenol A-Contaminated Soil.</title>
        <authorList>
            <person name="Chen Q."/>
        </authorList>
    </citation>
    <scope>NUCLEOTIDE SEQUENCE</scope>
    <source>
        <strain evidence="1">CZZ-1</strain>
    </source>
</reference>
<dbReference type="EMBL" id="JACVEL010000002">
    <property type="protein sequence ID" value="MBC9811838.1"/>
    <property type="molecule type" value="Genomic_DNA"/>
</dbReference>
<dbReference type="AlphaFoldDB" id="A0A8J6PNQ6"/>
<proteinExistence type="predicted"/>
<accession>A0A8J6PNQ6</accession>
<protein>
    <submittedName>
        <fullName evidence="1">DUF2490 domain-containing protein</fullName>
    </submittedName>
</protein>
<sequence length="249" mass="29114">MVCICWNGMTQISPPGLGAAHSASWFAAGIRQDVDSAGNWQSVSYVGFGRKSNPTNYSPFYKPEIFVVNQEFYHTFRKNWQYSVALSYRRQDEYQDSYPFERENPGIVQEFRFYSRLSYVFKTPRIKFVPTIRQDVRTFFNPDFSTPDEVFQLRSRFRMQLTVNLTKTANHKLITSTEQLFAASQERNEKMGAFNYRESRFCLYYSYSPSRIPVVINLGYMNNLIGNQKPYSVHYLAVDVIIQNPFGSK</sequence>
<comment type="caution">
    <text evidence="1">The sequence shown here is derived from an EMBL/GenBank/DDBJ whole genome shotgun (WGS) entry which is preliminary data.</text>
</comment>
<dbReference type="Proteomes" id="UP000652681">
    <property type="component" value="Unassembled WGS sequence"/>
</dbReference>
<gene>
    <name evidence="1" type="ORF">H9Y05_05045</name>
</gene>
<keyword evidence="2" id="KW-1185">Reference proteome</keyword>
<evidence type="ECO:0000313" key="1">
    <source>
        <dbReference type="EMBL" id="MBC9811838.1"/>
    </source>
</evidence>
<evidence type="ECO:0000313" key="2">
    <source>
        <dbReference type="Proteomes" id="UP000652681"/>
    </source>
</evidence>
<name>A0A8J6PNQ6_9FLAO</name>
<organism evidence="1 2">
    <name type="scientific">Taishania pollutisoli</name>
    <dbReference type="NCBI Taxonomy" id="2766479"/>
    <lineage>
        <taxon>Bacteria</taxon>
        <taxon>Pseudomonadati</taxon>
        <taxon>Bacteroidota</taxon>
        <taxon>Flavobacteriia</taxon>
        <taxon>Flavobacteriales</taxon>
        <taxon>Crocinitomicaceae</taxon>
        <taxon>Taishania</taxon>
    </lineage>
</organism>